<evidence type="ECO:0000256" key="3">
    <source>
        <dbReference type="ARBA" id="ARBA00022898"/>
    </source>
</evidence>
<keyword evidence="3" id="KW-0663">Pyridoxal phosphate</keyword>
<dbReference type="InterPro" id="IPR015422">
    <property type="entry name" value="PyrdxlP-dep_Trfase_small"/>
</dbReference>
<reference evidence="5" key="1">
    <citation type="journal article" date="2012" name="Nat. Biotechnol.">
        <title>Reference genome sequence of the model plant Setaria.</title>
        <authorList>
            <person name="Bennetzen J.L."/>
            <person name="Schmutz J."/>
            <person name="Wang H."/>
            <person name="Percifield R."/>
            <person name="Hawkins J."/>
            <person name="Pontaroli A.C."/>
            <person name="Estep M."/>
            <person name="Feng L."/>
            <person name="Vaughn J.N."/>
            <person name="Grimwood J."/>
            <person name="Jenkins J."/>
            <person name="Barry K."/>
            <person name="Lindquist E."/>
            <person name="Hellsten U."/>
            <person name="Deshpande S."/>
            <person name="Wang X."/>
            <person name="Wu X."/>
            <person name="Mitros T."/>
            <person name="Triplett J."/>
            <person name="Yang X."/>
            <person name="Ye C.Y."/>
            <person name="Mauro-Herrera M."/>
            <person name="Wang L."/>
            <person name="Li P."/>
            <person name="Sharma M."/>
            <person name="Sharma R."/>
            <person name="Ronald P.C."/>
            <person name="Panaud O."/>
            <person name="Kellogg E.A."/>
            <person name="Brutnell T.P."/>
            <person name="Doust A.N."/>
            <person name="Tuskan G.A."/>
            <person name="Rokhsar D."/>
            <person name="Devos K.M."/>
        </authorList>
    </citation>
    <scope>NUCLEOTIDE SEQUENCE [LARGE SCALE GENOMIC DNA]</scope>
    <source>
        <strain evidence="5">Yugu1</strain>
    </source>
</reference>
<dbReference type="PANTHER" id="PTHR43795:SF20">
    <property type="entry name" value="TRYPTOPHAN AMINOTRANSFERASE-RELATED PROTEIN 3"/>
    <property type="match status" value="1"/>
</dbReference>
<dbReference type="EMBL" id="CM003532">
    <property type="protein sequence ID" value="RCV27086.1"/>
    <property type="molecule type" value="Genomic_DNA"/>
</dbReference>
<dbReference type="InterPro" id="IPR006948">
    <property type="entry name" value="Alliinase_C"/>
</dbReference>
<protein>
    <recommendedName>
        <fullName evidence="4">Alliinase C-terminal domain-containing protein</fullName>
    </recommendedName>
</protein>
<evidence type="ECO:0000259" key="4">
    <source>
        <dbReference type="Pfam" id="PF04864"/>
    </source>
</evidence>
<sequence length="347" mass="39142">MSYIATDIEKVFQSVELERQIRRLHRAVGNAVVDDKHVVFAAGSIQLINALVHALSPDANAASPPARVVATAPYYPIYRTQTKMFDGREYRWGGTTALWGNASRNPTDGFIEFVTSPNNPDAQLYKPVLGGSAAVTVDHAYYWPHFTHIPAPADEDVMVFTMSKPSGHAGSRFGWALIRDENVAKRANDYVQNSIMGASRDTQLRMLGIVKIMLANLHGKEDIFAFGHDVMRTRWRRLNAVVSRSRRISLQRMAPEYCTYFKRIREPSPAYAWVKCEMEEDDDCYEALLKSKIITRSGALFEASSRYTRLSLLKTDDDFEVLMERVTDLVNAENYDEPASSSTTLVM</sequence>
<evidence type="ECO:0000313" key="5">
    <source>
        <dbReference type="EMBL" id="RCV27086.1"/>
    </source>
</evidence>
<name>A0A368RA92_SETIT</name>
<dbReference type="PANTHER" id="PTHR43795">
    <property type="entry name" value="BIFUNCTIONAL ASPARTATE AMINOTRANSFERASE AND GLUTAMATE/ASPARTATE-PREPHENATE AMINOTRANSFERASE-RELATED"/>
    <property type="match status" value="1"/>
</dbReference>
<dbReference type="AlphaFoldDB" id="A0A368RA92"/>
<reference evidence="5" key="2">
    <citation type="submission" date="2015-07" db="EMBL/GenBank/DDBJ databases">
        <authorList>
            <person name="Noorani M."/>
        </authorList>
    </citation>
    <scope>NUCLEOTIDE SEQUENCE</scope>
    <source>
        <strain evidence="5">Yugu1</strain>
    </source>
</reference>
<dbReference type="InterPro" id="IPR050478">
    <property type="entry name" value="Ethylene_sulfur-biosynth"/>
</dbReference>
<evidence type="ECO:0000256" key="2">
    <source>
        <dbReference type="ARBA" id="ARBA00006312"/>
    </source>
</evidence>
<organism evidence="5">
    <name type="scientific">Setaria italica</name>
    <name type="common">Foxtail millet</name>
    <name type="synonym">Panicum italicum</name>
    <dbReference type="NCBI Taxonomy" id="4555"/>
    <lineage>
        <taxon>Eukaryota</taxon>
        <taxon>Viridiplantae</taxon>
        <taxon>Streptophyta</taxon>
        <taxon>Embryophyta</taxon>
        <taxon>Tracheophyta</taxon>
        <taxon>Spermatophyta</taxon>
        <taxon>Magnoliopsida</taxon>
        <taxon>Liliopsida</taxon>
        <taxon>Poales</taxon>
        <taxon>Poaceae</taxon>
        <taxon>PACMAD clade</taxon>
        <taxon>Panicoideae</taxon>
        <taxon>Panicodae</taxon>
        <taxon>Paniceae</taxon>
        <taxon>Cenchrinae</taxon>
        <taxon>Setaria</taxon>
    </lineage>
</organism>
<dbReference type="InterPro" id="IPR015421">
    <property type="entry name" value="PyrdxlP-dep_Trfase_major"/>
</dbReference>
<comment type="similarity">
    <text evidence="2">Belongs to the alliinase family.</text>
</comment>
<dbReference type="GO" id="GO:0016846">
    <property type="term" value="F:carbon-sulfur lyase activity"/>
    <property type="evidence" value="ECO:0007669"/>
    <property type="project" value="InterPro"/>
</dbReference>
<proteinExistence type="inferred from homology"/>
<dbReference type="Pfam" id="PF04864">
    <property type="entry name" value="Alliinase_C"/>
    <property type="match status" value="1"/>
</dbReference>
<dbReference type="InterPro" id="IPR015424">
    <property type="entry name" value="PyrdxlP-dep_Trfase"/>
</dbReference>
<feature type="domain" description="Alliinase C-terminal" evidence="4">
    <location>
        <begin position="1"/>
        <end position="329"/>
    </location>
</feature>
<dbReference type="CDD" id="cd00609">
    <property type="entry name" value="AAT_like"/>
    <property type="match status" value="1"/>
</dbReference>
<dbReference type="SUPFAM" id="SSF53383">
    <property type="entry name" value="PLP-dependent transferases"/>
    <property type="match status" value="1"/>
</dbReference>
<dbReference type="Gene3D" id="3.90.1150.10">
    <property type="entry name" value="Aspartate Aminotransferase, domain 1"/>
    <property type="match status" value="1"/>
</dbReference>
<gene>
    <name evidence="5" type="ORF">SETIT_5G296700v2</name>
</gene>
<evidence type="ECO:0000256" key="1">
    <source>
        <dbReference type="ARBA" id="ARBA00001933"/>
    </source>
</evidence>
<dbReference type="Gene3D" id="3.40.640.10">
    <property type="entry name" value="Type I PLP-dependent aspartate aminotransferase-like (Major domain)"/>
    <property type="match status" value="1"/>
</dbReference>
<comment type="cofactor">
    <cofactor evidence="1">
        <name>pyridoxal 5'-phosphate</name>
        <dbReference type="ChEBI" id="CHEBI:597326"/>
    </cofactor>
</comment>
<accession>A0A368RA92</accession>
<dbReference type="OrthoDB" id="2020362at2759"/>